<accession>A0A6S6U1U1</accession>
<organism evidence="5">
    <name type="scientific">uncultured Sulfurovum sp</name>
    <dbReference type="NCBI Taxonomy" id="269237"/>
    <lineage>
        <taxon>Bacteria</taxon>
        <taxon>Pseudomonadati</taxon>
        <taxon>Campylobacterota</taxon>
        <taxon>Epsilonproteobacteria</taxon>
        <taxon>Campylobacterales</taxon>
        <taxon>Sulfurovaceae</taxon>
        <taxon>Sulfurovum</taxon>
        <taxon>environmental samples</taxon>
    </lineage>
</organism>
<proteinExistence type="inferred from homology"/>
<evidence type="ECO:0000256" key="3">
    <source>
        <dbReference type="ARBA" id="ARBA00022801"/>
    </source>
</evidence>
<evidence type="ECO:0000256" key="4">
    <source>
        <dbReference type="ARBA" id="ARBA00051722"/>
    </source>
</evidence>
<comment type="catalytic activity">
    <reaction evidence="4">
        <text>O-phospho-L-tyrosyl-[protein] + H2O = L-tyrosyl-[protein] + phosphate</text>
        <dbReference type="Rhea" id="RHEA:10684"/>
        <dbReference type="Rhea" id="RHEA-COMP:10136"/>
        <dbReference type="Rhea" id="RHEA-COMP:20101"/>
        <dbReference type="ChEBI" id="CHEBI:15377"/>
        <dbReference type="ChEBI" id="CHEBI:43474"/>
        <dbReference type="ChEBI" id="CHEBI:46858"/>
        <dbReference type="ChEBI" id="CHEBI:61978"/>
        <dbReference type="EC" id="3.1.3.48"/>
    </reaction>
</comment>
<dbReference type="GO" id="GO:0004725">
    <property type="term" value="F:protein tyrosine phosphatase activity"/>
    <property type="evidence" value="ECO:0007669"/>
    <property type="project" value="UniProtKB-EC"/>
</dbReference>
<name>A0A6S6U1U1_9BACT</name>
<dbReference type="EMBL" id="CACVAS010000147">
    <property type="protein sequence ID" value="CAA6826892.1"/>
    <property type="molecule type" value="Genomic_DNA"/>
</dbReference>
<evidence type="ECO:0000313" key="5">
    <source>
        <dbReference type="EMBL" id="CAA6826892.1"/>
    </source>
</evidence>
<dbReference type="Gene3D" id="3.20.20.140">
    <property type="entry name" value="Metal-dependent hydrolases"/>
    <property type="match status" value="1"/>
</dbReference>
<dbReference type="SUPFAM" id="SSF89550">
    <property type="entry name" value="PHP domain-like"/>
    <property type="match status" value="1"/>
</dbReference>
<dbReference type="PANTHER" id="PTHR39181">
    <property type="entry name" value="TYROSINE-PROTEIN PHOSPHATASE YWQE"/>
    <property type="match status" value="1"/>
</dbReference>
<dbReference type="Pfam" id="PF19567">
    <property type="entry name" value="CpsB_CapC"/>
    <property type="match status" value="1"/>
</dbReference>
<protein>
    <recommendedName>
        <fullName evidence="2">protein-tyrosine-phosphatase</fullName>
        <ecNumber evidence="2">3.1.3.48</ecNumber>
    </recommendedName>
</protein>
<evidence type="ECO:0000256" key="1">
    <source>
        <dbReference type="ARBA" id="ARBA00005750"/>
    </source>
</evidence>
<dbReference type="PANTHER" id="PTHR39181:SF1">
    <property type="entry name" value="TYROSINE-PROTEIN PHOSPHATASE YWQE"/>
    <property type="match status" value="1"/>
</dbReference>
<dbReference type="PIRSF" id="PIRSF016557">
    <property type="entry name" value="Caps_synth_CpsB"/>
    <property type="match status" value="1"/>
</dbReference>
<reference evidence="5" key="1">
    <citation type="submission" date="2020-01" db="EMBL/GenBank/DDBJ databases">
        <authorList>
            <person name="Meier V. D."/>
            <person name="Meier V D."/>
        </authorList>
    </citation>
    <scope>NUCLEOTIDE SEQUENCE</scope>
    <source>
        <strain evidence="5">HLG_WM_MAG_01</strain>
    </source>
</reference>
<keyword evidence="3 5" id="KW-0378">Hydrolase</keyword>
<dbReference type="AlphaFoldDB" id="A0A6S6U1U1"/>
<dbReference type="GO" id="GO:0030145">
    <property type="term" value="F:manganese ion binding"/>
    <property type="evidence" value="ECO:0007669"/>
    <property type="project" value="InterPro"/>
</dbReference>
<dbReference type="InterPro" id="IPR016667">
    <property type="entry name" value="Caps_polysacc_synth_CpsB/CapC"/>
</dbReference>
<dbReference type="EC" id="3.1.3.48" evidence="2"/>
<sequence>MFSFFKKKIQIAQEPIVVPPLLVDVHSHLIPGIDDGSQTMEESLVLLKALEAVGYKKIITTPHIMVDAYGNTKESILQGLQVLQNEAKKHNIHVEIEAASEYYLDEGLLSLIHKKEILLIEDKYLLFETSYIHRPTQLEEVIFEILAAGYIPLLAHPERYRYIADPEEFQRLKTLGVLFQVNLNSFHGHYGAHAKKHANFLSQHGLIDFLGSDTHNIKQVEYLSEVLTSHIYSEIYRYNTIKNPSLI</sequence>
<evidence type="ECO:0000256" key="2">
    <source>
        <dbReference type="ARBA" id="ARBA00013064"/>
    </source>
</evidence>
<dbReference type="InterPro" id="IPR016195">
    <property type="entry name" value="Pol/histidinol_Pase-like"/>
</dbReference>
<comment type="similarity">
    <text evidence="1">Belongs to the metallo-dependent hydrolases superfamily. CpsB/CapC family.</text>
</comment>
<gene>
    <name evidence="5" type="ORF">HELGO_WM1665</name>
</gene>